<feature type="region of interest" description="Disordered" evidence="1">
    <location>
        <begin position="76"/>
        <end position="99"/>
    </location>
</feature>
<evidence type="ECO:0000313" key="3">
    <source>
        <dbReference type="Proteomes" id="UP000784294"/>
    </source>
</evidence>
<dbReference type="AlphaFoldDB" id="A0A448X3H6"/>
<reference evidence="2" key="1">
    <citation type="submission" date="2018-11" db="EMBL/GenBank/DDBJ databases">
        <authorList>
            <consortium name="Pathogen Informatics"/>
        </authorList>
    </citation>
    <scope>NUCLEOTIDE SEQUENCE</scope>
</reference>
<sequence>MHGSLQLSTAAVGEEDIRSLQLHQTASHQTASRRSFVSLPFVLPLRLSCLPFLIRIDPFKQPPRWAMTWSKVNRGKLSNRTRTHRLHTGSPGGSTWSPL</sequence>
<comment type="caution">
    <text evidence="2">The sequence shown here is derived from an EMBL/GenBank/DDBJ whole genome shotgun (WGS) entry which is preliminary data.</text>
</comment>
<dbReference type="EMBL" id="CAAALY010083232">
    <property type="protein sequence ID" value="VEL26859.1"/>
    <property type="molecule type" value="Genomic_DNA"/>
</dbReference>
<proteinExistence type="predicted"/>
<evidence type="ECO:0000313" key="2">
    <source>
        <dbReference type="EMBL" id="VEL26859.1"/>
    </source>
</evidence>
<accession>A0A448X3H6</accession>
<evidence type="ECO:0000256" key="1">
    <source>
        <dbReference type="SAM" id="MobiDB-lite"/>
    </source>
</evidence>
<keyword evidence="3" id="KW-1185">Reference proteome</keyword>
<organism evidence="2 3">
    <name type="scientific">Protopolystoma xenopodis</name>
    <dbReference type="NCBI Taxonomy" id="117903"/>
    <lineage>
        <taxon>Eukaryota</taxon>
        <taxon>Metazoa</taxon>
        <taxon>Spiralia</taxon>
        <taxon>Lophotrochozoa</taxon>
        <taxon>Platyhelminthes</taxon>
        <taxon>Monogenea</taxon>
        <taxon>Polyopisthocotylea</taxon>
        <taxon>Polystomatidea</taxon>
        <taxon>Polystomatidae</taxon>
        <taxon>Protopolystoma</taxon>
    </lineage>
</organism>
<gene>
    <name evidence="2" type="ORF">PXEA_LOCUS20299</name>
</gene>
<name>A0A448X3H6_9PLAT</name>
<feature type="compositionally biased region" description="Basic residues" evidence="1">
    <location>
        <begin position="76"/>
        <end position="87"/>
    </location>
</feature>
<dbReference type="Proteomes" id="UP000784294">
    <property type="component" value="Unassembled WGS sequence"/>
</dbReference>
<protein>
    <submittedName>
        <fullName evidence="2">Uncharacterized protein</fullName>
    </submittedName>
</protein>